<keyword evidence="2 3" id="KW-0732">Signal</keyword>
<dbReference type="Pfam" id="PF03938">
    <property type="entry name" value="OmpH"/>
    <property type="match status" value="1"/>
</dbReference>
<evidence type="ECO:0000256" key="1">
    <source>
        <dbReference type="ARBA" id="ARBA00009091"/>
    </source>
</evidence>
<protein>
    <submittedName>
        <fullName evidence="4">Outer membrane protein</fullName>
    </submittedName>
</protein>
<dbReference type="GO" id="GO:0050821">
    <property type="term" value="P:protein stabilization"/>
    <property type="evidence" value="ECO:0007669"/>
    <property type="project" value="TreeGrafter"/>
</dbReference>
<dbReference type="InterPro" id="IPR005632">
    <property type="entry name" value="Chaperone_Skp"/>
</dbReference>
<gene>
    <name evidence="4" type="ORF">SAMN04490355_1001189</name>
</gene>
<dbReference type="Proteomes" id="UP000199520">
    <property type="component" value="Unassembled WGS sequence"/>
</dbReference>
<proteinExistence type="inferred from homology"/>
<reference evidence="5" key="1">
    <citation type="submission" date="2016-10" db="EMBL/GenBank/DDBJ databases">
        <authorList>
            <person name="Varghese N."/>
            <person name="Submissions S."/>
        </authorList>
    </citation>
    <scope>NUCLEOTIDE SEQUENCE [LARGE SCALE GENOMIC DNA]</scope>
    <source>
        <strain evidence="5">DSM 13327</strain>
    </source>
</reference>
<evidence type="ECO:0000256" key="3">
    <source>
        <dbReference type="SAM" id="SignalP"/>
    </source>
</evidence>
<evidence type="ECO:0000313" key="4">
    <source>
        <dbReference type="EMBL" id="SFL33086.1"/>
    </source>
</evidence>
<name>A0A1I4GVD9_9FIRM</name>
<dbReference type="SMART" id="SM00935">
    <property type="entry name" value="OmpH"/>
    <property type="match status" value="1"/>
</dbReference>
<evidence type="ECO:0000313" key="5">
    <source>
        <dbReference type="Proteomes" id="UP000199520"/>
    </source>
</evidence>
<comment type="similarity">
    <text evidence="1">Belongs to the Skp family.</text>
</comment>
<feature type="signal peptide" evidence="3">
    <location>
        <begin position="1"/>
        <end position="32"/>
    </location>
</feature>
<accession>A0A1I4GVD9</accession>
<dbReference type="PANTHER" id="PTHR35089:SF1">
    <property type="entry name" value="CHAPERONE PROTEIN SKP"/>
    <property type="match status" value="1"/>
</dbReference>
<dbReference type="AlphaFoldDB" id="A0A1I4GVD9"/>
<organism evidence="4 5">
    <name type="scientific">Pelosinus propionicus DSM 13327</name>
    <dbReference type="NCBI Taxonomy" id="1123291"/>
    <lineage>
        <taxon>Bacteria</taxon>
        <taxon>Bacillati</taxon>
        <taxon>Bacillota</taxon>
        <taxon>Negativicutes</taxon>
        <taxon>Selenomonadales</taxon>
        <taxon>Sporomusaceae</taxon>
        <taxon>Pelosinus</taxon>
    </lineage>
</organism>
<dbReference type="GO" id="GO:0051082">
    <property type="term" value="F:unfolded protein binding"/>
    <property type="evidence" value="ECO:0007669"/>
    <property type="project" value="InterPro"/>
</dbReference>
<dbReference type="InterPro" id="IPR024930">
    <property type="entry name" value="Skp_dom_sf"/>
</dbReference>
<dbReference type="RefSeq" id="WP_090932027.1">
    <property type="nucleotide sequence ID" value="NZ_FOTS01000001.1"/>
</dbReference>
<dbReference type="PANTHER" id="PTHR35089">
    <property type="entry name" value="CHAPERONE PROTEIN SKP"/>
    <property type="match status" value="1"/>
</dbReference>
<dbReference type="GO" id="GO:0005829">
    <property type="term" value="C:cytosol"/>
    <property type="evidence" value="ECO:0007669"/>
    <property type="project" value="TreeGrafter"/>
</dbReference>
<evidence type="ECO:0000256" key="2">
    <source>
        <dbReference type="ARBA" id="ARBA00022729"/>
    </source>
</evidence>
<dbReference type="EMBL" id="FOTS01000001">
    <property type="protein sequence ID" value="SFL33086.1"/>
    <property type="molecule type" value="Genomic_DNA"/>
</dbReference>
<feature type="chain" id="PRO_5011538531" evidence="3">
    <location>
        <begin position="33"/>
        <end position="152"/>
    </location>
</feature>
<keyword evidence="5" id="KW-1185">Reference proteome</keyword>
<dbReference type="STRING" id="1123291.SAMN04490355_1001189"/>
<dbReference type="OrthoDB" id="1682319at2"/>
<dbReference type="SUPFAM" id="SSF111384">
    <property type="entry name" value="OmpH-like"/>
    <property type="match status" value="1"/>
</dbReference>
<sequence length="152" mass="16430">MKINCKQIKNIFLGTFLLLSIVTIVQPSTTYAASKENAFQIGVVNYQLLIQQHPDAAKAQETMNAAVAQAKSDLDSKSVNMNDQEKQAYYQQLQQGLAIKEKDLLGALQNKVDVAVAAVAKAKGLATIVDKGSVVYGGQDITDDVMKKITGK</sequence>
<dbReference type="Gene3D" id="3.30.910.20">
    <property type="entry name" value="Skp domain"/>
    <property type="match status" value="1"/>
</dbReference>